<evidence type="ECO:0000256" key="5">
    <source>
        <dbReference type="HAMAP-Rule" id="MF_00099"/>
    </source>
</evidence>
<dbReference type="CDD" id="cd17541">
    <property type="entry name" value="REC_CheB-like"/>
    <property type="match status" value="1"/>
</dbReference>
<feature type="active site" evidence="5 6">
    <location>
        <position position="309"/>
    </location>
</feature>
<dbReference type="GO" id="GO:0005737">
    <property type="term" value="C:cytoplasm"/>
    <property type="evidence" value="ECO:0007669"/>
    <property type="project" value="UniProtKB-SubCell"/>
</dbReference>
<dbReference type="PROSITE" id="PS50110">
    <property type="entry name" value="RESPONSE_REGULATORY"/>
    <property type="match status" value="1"/>
</dbReference>
<keyword evidence="12" id="KW-1185">Reference proteome</keyword>
<evidence type="ECO:0000313" key="11">
    <source>
        <dbReference type="EMBL" id="RYC29990.1"/>
    </source>
</evidence>
<dbReference type="HAMAP" id="MF_00099">
    <property type="entry name" value="CheB_chemtxs"/>
    <property type="match status" value="1"/>
</dbReference>
<dbReference type="OrthoDB" id="9793421at2"/>
<dbReference type="GO" id="GO:0000156">
    <property type="term" value="F:phosphorelay response regulator activity"/>
    <property type="evidence" value="ECO:0007669"/>
    <property type="project" value="InterPro"/>
</dbReference>
<evidence type="ECO:0000256" key="1">
    <source>
        <dbReference type="ARBA" id="ARBA00022490"/>
    </source>
</evidence>
<evidence type="ECO:0000256" key="2">
    <source>
        <dbReference type="ARBA" id="ARBA00022500"/>
    </source>
</evidence>
<dbReference type="InterPro" id="IPR008248">
    <property type="entry name" value="CheB-like"/>
</dbReference>
<dbReference type="GO" id="GO:0050568">
    <property type="term" value="F:protein-glutamine glutaminase activity"/>
    <property type="evidence" value="ECO:0007669"/>
    <property type="project" value="UniProtKB-UniRule"/>
</dbReference>
<dbReference type="Pfam" id="PF01339">
    <property type="entry name" value="CheB_methylest"/>
    <property type="match status" value="1"/>
</dbReference>
<evidence type="ECO:0000256" key="3">
    <source>
        <dbReference type="ARBA" id="ARBA00022801"/>
    </source>
</evidence>
<sequence length="365" mass="37591">MIRLLVVDDSPLMRRLLKEVFAREGDFDLSFARDGAEALELIPAVKPHVVTLDVAMPRMDGLACLDLIMLRHPCPVVMVSALTEDGAEATLAALDRGAVDVIPKPGGAVSLGMDDLGPALVAKVRAAAGVRMRGTLRLAERVRLRAGGAASPAPATRPPRADAKPPAAPRLAEKAAGGLVLIGCSTGGPPALDAVLSRLPADLPWAAVVAQHMPASFTGALARRLDGLCDVGVVEAGPPTPIVAGRVYIGRGDADVVVVRRPAGLAVMAVPSSAEHRWHPSVDRLVDSALAHLPADRLIGVLMTGMGVDGAAAMGRLRAAGGTTIAEAEETAVVWGMPGQLVRQGGASFVEPLDAIAARILGELP</sequence>
<dbReference type="GO" id="GO:0008168">
    <property type="term" value="F:methyltransferase activity"/>
    <property type="evidence" value="ECO:0007669"/>
    <property type="project" value="UniProtKB-KW"/>
</dbReference>
<dbReference type="SMART" id="SM00448">
    <property type="entry name" value="REC"/>
    <property type="match status" value="1"/>
</dbReference>
<dbReference type="NCBIfam" id="NF001965">
    <property type="entry name" value="PRK00742.1"/>
    <property type="match status" value="1"/>
</dbReference>
<dbReference type="InterPro" id="IPR035909">
    <property type="entry name" value="CheB_C"/>
</dbReference>
<protein>
    <recommendedName>
        <fullName evidence="5">Protein-glutamate methylesterase/protein-glutamine glutaminase</fullName>
        <ecNumber evidence="5">3.1.1.61</ecNumber>
        <ecNumber evidence="5">3.5.1.44</ecNumber>
    </recommendedName>
</protein>
<dbReference type="GO" id="GO:0008984">
    <property type="term" value="F:protein-glutamate methylesterase activity"/>
    <property type="evidence" value="ECO:0007669"/>
    <property type="project" value="UniProtKB-UniRule"/>
</dbReference>
<organism evidence="11 12">
    <name type="scientific">Lichenibacterium minor</name>
    <dbReference type="NCBI Taxonomy" id="2316528"/>
    <lineage>
        <taxon>Bacteria</taxon>
        <taxon>Pseudomonadati</taxon>
        <taxon>Pseudomonadota</taxon>
        <taxon>Alphaproteobacteria</taxon>
        <taxon>Hyphomicrobiales</taxon>
        <taxon>Lichenihabitantaceae</taxon>
        <taxon>Lichenibacterium</taxon>
    </lineage>
</organism>
<dbReference type="SUPFAM" id="SSF52172">
    <property type="entry name" value="CheY-like"/>
    <property type="match status" value="1"/>
</dbReference>
<comment type="similarity">
    <text evidence="5">Belongs to the CheB family.</text>
</comment>
<keyword evidence="11" id="KW-0808">Transferase</keyword>
<dbReference type="AlphaFoldDB" id="A0A4Q2U1M9"/>
<comment type="function">
    <text evidence="5">Involved in chemotaxis. Part of a chemotaxis signal transduction system that modulates chemotaxis in response to various stimuli. Catalyzes the demethylation of specific methylglutamate residues introduced into the chemoreceptors (methyl-accepting chemotaxis proteins or MCP) by CheR. Also mediates the irreversible deamidation of specific glutamine residues to glutamic acid.</text>
</comment>
<keyword evidence="1 5" id="KW-0963">Cytoplasm</keyword>
<feature type="domain" description="Response regulatory" evidence="9">
    <location>
        <begin position="3"/>
        <end position="119"/>
    </location>
</feature>
<evidence type="ECO:0000256" key="4">
    <source>
        <dbReference type="ARBA" id="ARBA00048267"/>
    </source>
</evidence>
<evidence type="ECO:0000256" key="7">
    <source>
        <dbReference type="PROSITE-ProRule" id="PRU00169"/>
    </source>
</evidence>
<dbReference type="RefSeq" id="WP_129228906.1">
    <property type="nucleotide sequence ID" value="NZ_QYBB01000035.1"/>
</dbReference>
<evidence type="ECO:0000256" key="8">
    <source>
        <dbReference type="SAM" id="MobiDB-lite"/>
    </source>
</evidence>
<proteinExistence type="inferred from homology"/>
<dbReference type="Pfam" id="PF00072">
    <property type="entry name" value="Response_reg"/>
    <property type="match status" value="1"/>
</dbReference>
<dbReference type="InterPro" id="IPR001789">
    <property type="entry name" value="Sig_transdc_resp-reg_receiver"/>
</dbReference>
<accession>A0A4Q2U1M9</accession>
<keyword evidence="2 5" id="KW-0145">Chemotaxis</keyword>
<comment type="PTM">
    <text evidence="5">Phosphorylated by CheA. Phosphorylation of the N-terminal regulatory domain activates the methylesterase activity.</text>
</comment>
<dbReference type="InterPro" id="IPR011006">
    <property type="entry name" value="CheY-like_superfamily"/>
</dbReference>
<evidence type="ECO:0000256" key="6">
    <source>
        <dbReference type="PROSITE-ProRule" id="PRU00050"/>
    </source>
</evidence>
<name>A0A4Q2U1M9_9HYPH</name>
<feature type="region of interest" description="Disordered" evidence="8">
    <location>
        <begin position="147"/>
        <end position="169"/>
    </location>
</feature>
<dbReference type="PIRSF" id="PIRSF000876">
    <property type="entry name" value="RR_chemtxs_CheB"/>
    <property type="match status" value="1"/>
</dbReference>
<comment type="subcellular location">
    <subcellularLocation>
        <location evidence="5">Cytoplasm</location>
    </subcellularLocation>
</comment>
<keyword evidence="3 5" id="KW-0378">Hydrolase</keyword>
<dbReference type="PANTHER" id="PTHR42872">
    <property type="entry name" value="PROTEIN-GLUTAMATE METHYLESTERASE/PROTEIN-GLUTAMINE GLUTAMINASE"/>
    <property type="match status" value="1"/>
</dbReference>
<feature type="active site" evidence="5 6">
    <location>
        <position position="212"/>
    </location>
</feature>
<dbReference type="EMBL" id="QYBB01000035">
    <property type="protein sequence ID" value="RYC29990.1"/>
    <property type="molecule type" value="Genomic_DNA"/>
</dbReference>
<dbReference type="EC" id="3.5.1.44" evidence="5"/>
<dbReference type="GO" id="GO:0006935">
    <property type="term" value="P:chemotaxis"/>
    <property type="evidence" value="ECO:0007669"/>
    <property type="project" value="UniProtKB-UniRule"/>
</dbReference>
<dbReference type="PANTHER" id="PTHR42872:SF6">
    <property type="entry name" value="PROTEIN-GLUTAMATE METHYLESTERASE_PROTEIN-GLUTAMINE GLUTAMINASE"/>
    <property type="match status" value="1"/>
</dbReference>
<reference evidence="11 12" key="1">
    <citation type="submission" date="2018-12" db="EMBL/GenBank/DDBJ databases">
        <authorList>
            <person name="Grouzdev D.S."/>
            <person name="Krutkina M.S."/>
        </authorList>
    </citation>
    <scope>NUCLEOTIDE SEQUENCE [LARGE SCALE GENOMIC DNA]</scope>
    <source>
        <strain evidence="11 12">RmlP026</strain>
    </source>
</reference>
<keyword evidence="11" id="KW-0489">Methyltransferase</keyword>
<feature type="modified residue" description="4-aspartylphosphate" evidence="5 7">
    <location>
        <position position="53"/>
    </location>
</feature>
<dbReference type="EC" id="3.1.1.61" evidence="5"/>
<dbReference type="InterPro" id="IPR000673">
    <property type="entry name" value="Sig_transdc_resp-reg_Me-estase"/>
</dbReference>
<evidence type="ECO:0000259" key="9">
    <source>
        <dbReference type="PROSITE" id="PS50110"/>
    </source>
</evidence>
<reference evidence="11 12" key="2">
    <citation type="submission" date="2019-02" db="EMBL/GenBank/DDBJ databases">
        <title>'Lichenibacterium ramalinii' gen. nov. sp. nov., 'Lichenibacterium minor' gen. nov. sp. nov.</title>
        <authorList>
            <person name="Pankratov T."/>
        </authorList>
    </citation>
    <scope>NUCLEOTIDE SEQUENCE [LARGE SCALE GENOMIC DNA]</scope>
    <source>
        <strain evidence="11 12">RmlP026</strain>
    </source>
</reference>
<dbReference type="SUPFAM" id="SSF52738">
    <property type="entry name" value="Methylesterase CheB, C-terminal domain"/>
    <property type="match status" value="1"/>
</dbReference>
<dbReference type="GO" id="GO:0032259">
    <property type="term" value="P:methylation"/>
    <property type="evidence" value="ECO:0007669"/>
    <property type="project" value="UniProtKB-KW"/>
</dbReference>
<gene>
    <name evidence="5 11" type="primary">cheB</name>
    <name evidence="11" type="ORF">D3273_21270</name>
</gene>
<feature type="active site" evidence="5 6">
    <location>
        <position position="185"/>
    </location>
</feature>
<comment type="caution">
    <text evidence="11">The sequence shown here is derived from an EMBL/GenBank/DDBJ whole genome shotgun (WGS) entry which is preliminary data.</text>
</comment>
<evidence type="ECO:0000259" key="10">
    <source>
        <dbReference type="PROSITE" id="PS50122"/>
    </source>
</evidence>
<dbReference type="PROSITE" id="PS50122">
    <property type="entry name" value="CHEB"/>
    <property type="match status" value="1"/>
</dbReference>
<dbReference type="CDD" id="cd16432">
    <property type="entry name" value="CheB_Rec"/>
    <property type="match status" value="1"/>
</dbReference>
<dbReference type="Proteomes" id="UP000290759">
    <property type="component" value="Unassembled WGS sequence"/>
</dbReference>
<dbReference type="Gene3D" id="3.40.50.180">
    <property type="entry name" value="Methylesterase CheB, C-terminal domain"/>
    <property type="match status" value="1"/>
</dbReference>
<keyword evidence="5 7" id="KW-0597">Phosphoprotein</keyword>
<comment type="catalytic activity">
    <reaction evidence="5">
        <text>L-glutaminyl-[protein] + H2O = L-glutamyl-[protein] + NH4(+)</text>
        <dbReference type="Rhea" id="RHEA:16441"/>
        <dbReference type="Rhea" id="RHEA-COMP:10207"/>
        <dbReference type="Rhea" id="RHEA-COMP:10208"/>
        <dbReference type="ChEBI" id="CHEBI:15377"/>
        <dbReference type="ChEBI" id="CHEBI:28938"/>
        <dbReference type="ChEBI" id="CHEBI:29973"/>
        <dbReference type="ChEBI" id="CHEBI:30011"/>
        <dbReference type="EC" id="3.5.1.44"/>
    </reaction>
</comment>
<comment type="domain">
    <text evidence="5">Contains a C-terminal catalytic domain, and an N-terminal region which modulates catalytic activity.</text>
</comment>
<feature type="domain" description="CheB-type methylesterase" evidence="10">
    <location>
        <begin position="173"/>
        <end position="365"/>
    </location>
</feature>
<comment type="catalytic activity">
    <reaction evidence="4 5">
        <text>[protein]-L-glutamate 5-O-methyl ester + H2O = L-glutamyl-[protein] + methanol + H(+)</text>
        <dbReference type="Rhea" id="RHEA:23236"/>
        <dbReference type="Rhea" id="RHEA-COMP:10208"/>
        <dbReference type="Rhea" id="RHEA-COMP:10311"/>
        <dbReference type="ChEBI" id="CHEBI:15377"/>
        <dbReference type="ChEBI" id="CHEBI:15378"/>
        <dbReference type="ChEBI" id="CHEBI:17790"/>
        <dbReference type="ChEBI" id="CHEBI:29973"/>
        <dbReference type="ChEBI" id="CHEBI:82795"/>
        <dbReference type="EC" id="3.1.1.61"/>
    </reaction>
</comment>
<dbReference type="Gene3D" id="3.40.50.2300">
    <property type="match status" value="1"/>
</dbReference>
<evidence type="ECO:0000313" key="12">
    <source>
        <dbReference type="Proteomes" id="UP000290759"/>
    </source>
</evidence>